<evidence type="ECO:0000256" key="1">
    <source>
        <dbReference type="SAM" id="SignalP"/>
    </source>
</evidence>
<proteinExistence type="predicted"/>
<name>A0ABU2A8X3_9BURK</name>
<sequence length="161" mass="17060">MRLRSLLPAWAVLCGLAMPASAQPLALAFSDFFAQPIGPRGLQPSAALKAAAGREVRITGFMVRRERPQAGQFLLTPRPVTMAEHADGEADDLPPSTVTVQLDAAHGDRLVAYQPGPLTLTGRLEFGPAEDATGRISWLRLQLAPAALAELPSAAQPAHSH</sequence>
<comment type="caution">
    <text evidence="2">The sequence shown here is derived from an EMBL/GenBank/DDBJ whole genome shotgun (WGS) entry which is preliminary data.</text>
</comment>
<reference evidence="2 3" key="1">
    <citation type="submission" date="2023-07" db="EMBL/GenBank/DDBJ databases">
        <title>Sorghum-associated microbial communities from plants grown in Nebraska, USA.</title>
        <authorList>
            <person name="Schachtman D."/>
        </authorList>
    </citation>
    <scope>NUCLEOTIDE SEQUENCE [LARGE SCALE GENOMIC DNA]</scope>
    <source>
        <strain evidence="2 3">BE316</strain>
    </source>
</reference>
<gene>
    <name evidence="2" type="ORF">J2X21_002786</name>
</gene>
<feature type="chain" id="PRO_5046314629" description="DUF3299 domain-containing protein" evidence="1">
    <location>
        <begin position="23"/>
        <end position="161"/>
    </location>
</feature>
<dbReference type="RefSeq" id="WP_310329543.1">
    <property type="nucleotide sequence ID" value="NZ_JAVDXV010000005.1"/>
</dbReference>
<dbReference type="EMBL" id="JAVDXV010000005">
    <property type="protein sequence ID" value="MDR7333644.1"/>
    <property type="molecule type" value="Genomic_DNA"/>
</dbReference>
<keyword evidence="1" id="KW-0732">Signal</keyword>
<evidence type="ECO:0008006" key="4">
    <source>
        <dbReference type="Google" id="ProtNLM"/>
    </source>
</evidence>
<evidence type="ECO:0000313" key="3">
    <source>
        <dbReference type="Proteomes" id="UP001180825"/>
    </source>
</evidence>
<organism evidence="2 3">
    <name type="scientific">Roseateles asaccharophilus</name>
    <dbReference type="NCBI Taxonomy" id="582607"/>
    <lineage>
        <taxon>Bacteria</taxon>
        <taxon>Pseudomonadati</taxon>
        <taxon>Pseudomonadota</taxon>
        <taxon>Betaproteobacteria</taxon>
        <taxon>Burkholderiales</taxon>
        <taxon>Sphaerotilaceae</taxon>
        <taxon>Roseateles</taxon>
    </lineage>
</organism>
<feature type="signal peptide" evidence="1">
    <location>
        <begin position="1"/>
        <end position="22"/>
    </location>
</feature>
<dbReference type="Proteomes" id="UP001180825">
    <property type="component" value="Unassembled WGS sequence"/>
</dbReference>
<accession>A0ABU2A8X3</accession>
<protein>
    <recommendedName>
        <fullName evidence="4">DUF3299 domain-containing protein</fullName>
    </recommendedName>
</protein>
<evidence type="ECO:0000313" key="2">
    <source>
        <dbReference type="EMBL" id="MDR7333644.1"/>
    </source>
</evidence>
<keyword evidence="3" id="KW-1185">Reference proteome</keyword>